<dbReference type="OrthoDB" id="281360at2"/>
<sequence>MRHAMARPAAVLLIGGCALATSGCGGAADREAEASDQEPRPVVVTTAEAVVQPVERAIEVVGTLHGWEEVTIGSKQTGRVLIVRHDVGDRVSPGEPLVELDPVDAKLAVDEARSRLLAEIVRLGITAEQARQFTTRYGVSEEILSNEEVTRIILEIPSIQQARATLEQAETRLNRQRQLAQRGAGTVQELQDAESEHRIALAALDNAIVTARTVVANALSSHVSLQQAEEALHEMTIAAPTPSALPPGVPEVGQVRYAIRRRHVSEGQLIRPGDSVFDLILEHPLRLRASVPERFVAEVAEGQPVTLSVAAFPGRSFDGTVSRINPAVDPVSRTFEVESEVPNPDLTLRPGGFAKARIVTDREDHATLVPIEAVVRFAGVVKLFLFEPSGEGGFARELQVVTGAERDGMIEVEGGLPEEAVVITSGQSRLADGTPVVLRPEAPVPGSPEAPAAPEAE</sequence>
<dbReference type="FunFam" id="2.40.30.170:FF:000010">
    <property type="entry name" value="Efflux RND transporter periplasmic adaptor subunit"/>
    <property type="match status" value="1"/>
</dbReference>
<dbReference type="InterPro" id="IPR058792">
    <property type="entry name" value="Beta-barrel_RND_2"/>
</dbReference>
<evidence type="ECO:0000259" key="4">
    <source>
        <dbReference type="Pfam" id="PF25954"/>
    </source>
</evidence>
<comment type="caution">
    <text evidence="5">The sequence shown here is derived from an EMBL/GenBank/DDBJ whole genome shotgun (WGS) entry which is preliminary data.</text>
</comment>
<organism evidence="5 6">
    <name type="scientific">Tautonia sociabilis</name>
    <dbReference type="NCBI Taxonomy" id="2080755"/>
    <lineage>
        <taxon>Bacteria</taxon>
        <taxon>Pseudomonadati</taxon>
        <taxon>Planctomycetota</taxon>
        <taxon>Planctomycetia</taxon>
        <taxon>Isosphaerales</taxon>
        <taxon>Isosphaeraceae</taxon>
        <taxon>Tautonia</taxon>
    </lineage>
</organism>
<accession>A0A432MK06</accession>
<dbReference type="GO" id="GO:0015562">
    <property type="term" value="F:efflux transmembrane transporter activity"/>
    <property type="evidence" value="ECO:0007669"/>
    <property type="project" value="TreeGrafter"/>
</dbReference>
<feature type="chain" id="PRO_5019532178" evidence="3">
    <location>
        <begin position="28"/>
        <end position="457"/>
    </location>
</feature>
<feature type="signal peptide" evidence="3">
    <location>
        <begin position="1"/>
        <end position="27"/>
    </location>
</feature>
<dbReference type="Gene3D" id="2.40.420.20">
    <property type="match status" value="1"/>
</dbReference>
<evidence type="ECO:0000256" key="2">
    <source>
        <dbReference type="SAM" id="MobiDB-lite"/>
    </source>
</evidence>
<dbReference type="Gene3D" id="1.10.287.470">
    <property type="entry name" value="Helix hairpin bin"/>
    <property type="match status" value="1"/>
</dbReference>
<evidence type="ECO:0000256" key="3">
    <source>
        <dbReference type="SAM" id="SignalP"/>
    </source>
</evidence>
<dbReference type="NCBIfam" id="TIGR01730">
    <property type="entry name" value="RND_mfp"/>
    <property type="match status" value="1"/>
</dbReference>
<keyword evidence="6" id="KW-1185">Reference proteome</keyword>
<dbReference type="AlphaFoldDB" id="A0A432MK06"/>
<gene>
    <name evidence="5" type="ORF">TsocGM_11140</name>
</gene>
<dbReference type="SUPFAM" id="SSF111369">
    <property type="entry name" value="HlyD-like secretion proteins"/>
    <property type="match status" value="1"/>
</dbReference>
<dbReference type="Pfam" id="PF25954">
    <property type="entry name" value="Beta-barrel_RND_2"/>
    <property type="match status" value="1"/>
</dbReference>
<keyword evidence="3" id="KW-0732">Signal</keyword>
<dbReference type="PRINTS" id="PR01490">
    <property type="entry name" value="RTXTOXIND"/>
</dbReference>
<feature type="region of interest" description="Disordered" evidence="2">
    <location>
        <begin position="432"/>
        <end position="457"/>
    </location>
</feature>
<proteinExistence type="inferred from homology"/>
<protein>
    <submittedName>
        <fullName evidence="5">Efflux RND transporter periplasmic adaptor subunit</fullName>
    </submittedName>
</protein>
<evidence type="ECO:0000313" key="5">
    <source>
        <dbReference type="EMBL" id="RUL87731.1"/>
    </source>
</evidence>
<dbReference type="InterPro" id="IPR006143">
    <property type="entry name" value="RND_pump_MFP"/>
</dbReference>
<dbReference type="Proteomes" id="UP000280296">
    <property type="component" value="Unassembled WGS sequence"/>
</dbReference>
<dbReference type="RefSeq" id="WP_126725455.1">
    <property type="nucleotide sequence ID" value="NZ_RYZH01000018.1"/>
</dbReference>
<comment type="similarity">
    <text evidence="1">Belongs to the membrane fusion protein (MFP) (TC 8.A.1) family.</text>
</comment>
<dbReference type="GO" id="GO:1990281">
    <property type="term" value="C:efflux pump complex"/>
    <property type="evidence" value="ECO:0007669"/>
    <property type="project" value="TreeGrafter"/>
</dbReference>
<reference evidence="5 6" key="2">
    <citation type="submission" date="2019-01" db="EMBL/GenBank/DDBJ databases">
        <title>Tautonia sociabilis, a novel thermotolerant planctomycete of Isosphaeraceae family, isolated from a 4000 m deep subterranean habitat.</title>
        <authorList>
            <person name="Kovaleva O.L."/>
            <person name="Elcheninov A.G."/>
            <person name="Van Heerden E."/>
            <person name="Toshchakov S.V."/>
            <person name="Novikov A."/>
            <person name="Bonch-Osmolovskaya E.A."/>
            <person name="Kublanov I.V."/>
        </authorList>
    </citation>
    <scope>NUCLEOTIDE SEQUENCE [LARGE SCALE GENOMIC DNA]</scope>
    <source>
        <strain evidence="5 6">GM2012</strain>
    </source>
</reference>
<evidence type="ECO:0000256" key="1">
    <source>
        <dbReference type="ARBA" id="ARBA00009477"/>
    </source>
</evidence>
<name>A0A432MK06_9BACT</name>
<evidence type="ECO:0000313" key="6">
    <source>
        <dbReference type="Proteomes" id="UP000280296"/>
    </source>
</evidence>
<dbReference type="Gene3D" id="2.40.50.100">
    <property type="match status" value="1"/>
</dbReference>
<reference evidence="5 6" key="1">
    <citation type="submission" date="2018-12" db="EMBL/GenBank/DDBJ databases">
        <authorList>
            <person name="Toschakov S.V."/>
        </authorList>
    </citation>
    <scope>NUCLEOTIDE SEQUENCE [LARGE SCALE GENOMIC DNA]</scope>
    <source>
        <strain evidence="5 6">GM2012</strain>
    </source>
</reference>
<feature type="domain" description="CusB-like beta-barrel" evidence="4">
    <location>
        <begin position="287"/>
        <end position="360"/>
    </location>
</feature>
<dbReference type="PANTHER" id="PTHR30469:SF15">
    <property type="entry name" value="HLYD FAMILY OF SECRETION PROTEINS"/>
    <property type="match status" value="1"/>
</dbReference>
<dbReference type="PANTHER" id="PTHR30469">
    <property type="entry name" value="MULTIDRUG RESISTANCE PROTEIN MDTA"/>
    <property type="match status" value="1"/>
</dbReference>
<dbReference type="Gene3D" id="2.40.30.170">
    <property type="match status" value="1"/>
</dbReference>
<dbReference type="EMBL" id="RYZH01000018">
    <property type="protein sequence ID" value="RUL87731.1"/>
    <property type="molecule type" value="Genomic_DNA"/>
</dbReference>
<dbReference type="PROSITE" id="PS51257">
    <property type="entry name" value="PROKAR_LIPOPROTEIN"/>
    <property type="match status" value="1"/>
</dbReference>